<gene>
    <name evidence="2" type="ORF">LOD99_8059</name>
</gene>
<sequence length="113" mass="13024">MIADPLKAKLIQDGAPPHSANITQDWCKNHLPNFWAKEKWPSNSPNLNPIENLWSILKQRFEELPQSNNLENLKKSLKMDWSNIDPSCLENLVTGMPNRIRKCLELEGDYIGK</sequence>
<dbReference type="InterPro" id="IPR038717">
    <property type="entry name" value="Tc1-like_DDE_dom"/>
</dbReference>
<dbReference type="InterPro" id="IPR036397">
    <property type="entry name" value="RNaseH_sf"/>
</dbReference>
<name>A0AAV7JJK1_9METZ</name>
<evidence type="ECO:0000259" key="1">
    <source>
        <dbReference type="Pfam" id="PF13358"/>
    </source>
</evidence>
<proteinExistence type="predicted"/>
<evidence type="ECO:0000313" key="2">
    <source>
        <dbReference type="EMBL" id="KAI6648579.1"/>
    </source>
</evidence>
<protein>
    <recommendedName>
        <fullName evidence="1">Tc1-like transposase DDE domain-containing protein</fullName>
    </recommendedName>
</protein>
<keyword evidence="3" id="KW-1185">Reference proteome</keyword>
<accession>A0AAV7JJK1</accession>
<dbReference type="Pfam" id="PF13358">
    <property type="entry name" value="DDE_3"/>
    <property type="match status" value="1"/>
</dbReference>
<dbReference type="EMBL" id="JAKMXF010000329">
    <property type="protein sequence ID" value="KAI6648579.1"/>
    <property type="molecule type" value="Genomic_DNA"/>
</dbReference>
<organism evidence="2 3">
    <name type="scientific">Oopsacas minuta</name>
    <dbReference type="NCBI Taxonomy" id="111878"/>
    <lineage>
        <taxon>Eukaryota</taxon>
        <taxon>Metazoa</taxon>
        <taxon>Porifera</taxon>
        <taxon>Hexactinellida</taxon>
        <taxon>Hexasterophora</taxon>
        <taxon>Lyssacinosida</taxon>
        <taxon>Leucopsacidae</taxon>
        <taxon>Oopsacas</taxon>
    </lineage>
</organism>
<reference evidence="2 3" key="1">
    <citation type="journal article" date="2023" name="BMC Biol.">
        <title>The compact genome of the sponge Oopsacas minuta (Hexactinellida) is lacking key metazoan core genes.</title>
        <authorList>
            <person name="Santini S."/>
            <person name="Schenkelaars Q."/>
            <person name="Jourda C."/>
            <person name="Duchesne M."/>
            <person name="Belahbib H."/>
            <person name="Rocher C."/>
            <person name="Selva M."/>
            <person name="Riesgo A."/>
            <person name="Vervoort M."/>
            <person name="Leys S.P."/>
            <person name="Kodjabachian L."/>
            <person name="Le Bivic A."/>
            <person name="Borchiellini C."/>
            <person name="Claverie J.M."/>
            <person name="Renard E."/>
        </authorList>
    </citation>
    <scope>NUCLEOTIDE SEQUENCE [LARGE SCALE GENOMIC DNA]</scope>
    <source>
        <strain evidence="2">SPO-2</strain>
    </source>
</reference>
<dbReference type="AlphaFoldDB" id="A0AAV7JJK1"/>
<comment type="caution">
    <text evidence="2">The sequence shown here is derived from an EMBL/GenBank/DDBJ whole genome shotgun (WGS) entry which is preliminary data.</text>
</comment>
<dbReference type="GO" id="GO:0003676">
    <property type="term" value="F:nucleic acid binding"/>
    <property type="evidence" value="ECO:0007669"/>
    <property type="project" value="InterPro"/>
</dbReference>
<feature type="domain" description="Tc1-like transposase DDE" evidence="1">
    <location>
        <begin position="7"/>
        <end position="74"/>
    </location>
</feature>
<evidence type="ECO:0000313" key="3">
    <source>
        <dbReference type="Proteomes" id="UP001165289"/>
    </source>
</evidence>
<dbReference type="Proteomes" id="UP001165289">
    <property type="component" value="Unassembled WGS sequence"/>
</dbReference>
<dbReference type="Gene3D" id="3.30.420.10">
    <property type="entry name" value="Ribonuclease H-like superfamily/Ribonuclease H"/>
    <property type="match status" value="1"/>
</dbReference>